<dbReference type="SMART" id="SM00895">
    <property type="entry name" value="FCD"/>
    <property type="match status" value="1"/>
</dbReference>
<dbReference type="EMBL" id="FWZX01000006">
    <property type="protein sequence ID" value="SMF16798.1"/>
    <property type="molecule type" value="Genomic_DNA"/>
</dbReference>
<accession>A0A1Y6BKS4</accession>
<organism evidence="6 7">
    <name type="scientific">Tistlia consotensis USBA 355</name>
    <dbReference type="NCBI Taxonomy" id="560819"/>
    <lineage>
        <taxon>Bacteria</taxon>
        <taxon>Pseudomonadati</taxon>
        <taxon>Pseudomonadota</taxon>
        <taxon>Alphaproteobacteria</taxon>
        <taxon>Rhodospirillales</taxon>
        <taxon>Rhodovibrionaceae</taxon>
        <taxon>Tistlia</taxon>
    </lineage>
</organism>
<reference evidence="6 7" key="1">
    <citation type="submission" date="2017-04" db="EMBL/GenBank/DDBJ databases">
        <authorList>
            <person name="Afonso C.L."/>
            <person name="Miller P.J."/>
            <person name="Scott M.A."/>
            <person name="Spackman E."/>
            <person name="Goraichik I."/>
            <person name="Dimitrov K.M."/>
            <person name="Suarez D.L."/>
            <person name="Swayne D.E."/>
        </authorList>
    </citation>
    <scope>NUCLEOTIDE SEQUENCE [LARGE SCALE GENOMIC DNA]</scope>
    <source>
        <strain evidence="6 7">USBA 355</strain>
    </source>
</reference>
<dbReference type="AlphaFoldDB" id="A0A1Y6BKS4"/>
<dbReference type="GO" id="GO:0003677">
    <property type="term" value="F:DNA binding"/>
    <property type="evidence" value="ECO:0007669"/>
    <property type="project" value="UniProtKB-KW"/>
</dbReference>
<dbReference type="RefSeq" id="WP_200808464.1">
    <property type="nucleotide sequence ID" value="NZ_FWZX01000006.1"/>
</dbReference>
<keyword evidence="2" id="KW-0238">DNA-binding</keyword>
<dbReference type="Proteomes" id="UP000192917">
    <property type="component" value="Unassembled WGS sequence"/>
</dbReference>
<dbReference type="Gene3D" id="1.20.120.530">
    <property type="entry name" value="GntR ligand-binding domain-like"/>
    <property type="match status" value="1"/>
</dbReference>
<evidence type="ECO:0000256" key="2">
    <source>
        <dbReference type="ARBA" id="ARBA00023125"/>
    </source>
</evidence>
<dbReference type="InterPro" id="IPR008920">
    <property type="entry name" value="TF_FadR/GntR_C"/>
</dbReference>
<keyword evidence="7" id="KW-1185">Reference proteome</keyword>
<dbReference type="PANTHER" id="PTHR43537">
    <property type="entry name" value="TRANSCRIPTIONAL REGULATOR, GNTR FAMILY"/>
    <property type="match status" value="1"/>
</dbReference>
<dbReference type="PANTHER" id="PTHR43537:SF39">
    <property type="entry name" value="HTH-TYPE TRANSCRIPTIONAL REGULATOR MCBR"/>
    <property type="match status" value="1"/>
</dbReference>
<sequence>MEELQLERDEAAAHEEPARAGGRPAPLLGGPSLADQVYRVLRRQLMRGELLPDQRLKIRDLARRLGTSETPVREAIFQLVRDGALELKPRHYVRVKRLSLPEYLEIRDVRLHLEPLAAERALPFMDRAAVATLAATHERLIEAERRGDFRAALDENFDFHFGLYWRSNLPVVISILESLWMQVGPLLNDLYPHARPVYADRHQHEVILEALERRDAYHLREAVRQDLFEGGKNLVRHLRELEEAEGATAGGSAKR</sequence>
<dbReference type="SMART" id="SM00345">
    <property type="entry name" value="HTH_GNTR"/>
    <property type="match status" value="1"/>
</dbReference>
<keyword evidence="1" id="KW-0805">Transcription regulation</keyword>
<evidence type="ECO:0000256" key="1">
    <source>
        <dbReference type="ARBA" id="ARBA00023015"/>
    </source>
</evidence>
<name>A0A1Y6BKS4_9PROT</name>
<dbReference type="InterPro" id="IPR000524">
    <property type="entry name" value="Tscrpt_reg_HTH_GntR"/>
</dbReference>
<dbReference type="SUPFAM" id="SSF46785">
    <property type="entry name" value="Winged helix' DNA-binding domain"/>
    <property type="match status" value="1"/>
</dbReference>
<protein>
    <submittedName>
        <fullName evidence="6">Transcriptional regulator, GntR family</fullName>
    </submittedName>
</protein>
<evidence type="ECO:0000313" key="7">
    <source>
        <dbReference type="Proteomes" id="UP000192917"/>
    </source>
</evidence>
<evidence type="ECO:0000313" key="6">
    <source>
        <dbReference type="EMBL" id="SMF16798.1"/>
    </source>
</evidence>
<dbReference type="InterPro" id="IPR011711">
    <property type="entry name" value="GntR_C"/>
</dbReference>
<dbReference type="Pfam" id="PF00392">
    <property type="entry name" value="GntR"/>
    <property type="match status" value="1"/>
</dbReference>
<dbReference type="InterPro" id="IPR036390">
    <property type="entry name" value="WH_DNA-bd_sf"/>
</dbReference>
<feature type="domain" description="HTH gntR-type" evidence="5">
    <location>
        <begin position="31"/>
        <end position="98"/>
    </location>
</feature>
<evidence type="ECO:0000256" key="4">
    <source>
        <dbReference type="SAM" id="MobiDB-lite"/>
    </source>
</evidence>
<dbReference type="PROSITE" id="PS50949">
    <property type="entry name" value="HTH_GNTR"/>
    <property type="match status" value="1"/>
</dbReference>
<dbReference type="SUPFAM" id="SSF48008">
    <property type="entry name" value="GntR ligand-binding domain-like"/>
    <property type="match status" value="1"/>
</dbReference>
<keyword evidence="3" id="KW-0804">Transcription</keyword>
<evidence type="ECO:0000259" key="5">
    <source>
        <dbReference type="PROSITE" id="PS50949"/>
    </source>
</evidence>
<dbReference type="InterPro" id="IPR036388">
    <property type="entry name" value="WH-like_DNA-bd_sf"/>
</dbReference>
<evidence type="ECO:0000256" key="3">
    <source>
        <dbReference type="ARBA" id="ARBA00023163"/>
    </source>
</evidence>
<dbReference type="STRING" id="560819.SAMN05428998_10667"/>
<dbReference type="GO" id="GO:0003700">
    <property type="term" value="F:DNA-binding transcription factor activity"/>
    <property type="evidence" value="ECO:0007669"/>
    <property type="project" value="InterPro"/>
</dbReference>
<feature type="region of interest" description="Disordered" evidence="4">
    <location>
        <begin position="1"/>
        <end position="26"/>
    </location>
</feature>
<dbReference type="Pfam" id="PF07729">
    <property type="entry name" value="FCD"/>
    <property type="match status" value="1"/>
</dbReference>
<dbReference type="Gene3D" id="1.10.10.10">
    <property type="entry name" value="Winged helix-like DNA-binding domain superfamily/Winged helix DNA-binding domain"/>
    <property type="match status" value="1"/>
</dbReference>
<gene>
    <name evidence="6" type="ORF">SAMN05428998_10667</name>
</gene>
<proteinExistence type="predicted"/>
<feature type="compositionally biased region" description="Basic and acidic residues" evidence="4">
    <location>
        <begin position="1"/>
        <end position="18"/>
    </location>
</feature>